<dbReference type="NCBIfam" id="TIGR00082">
    <property type="entry name" value="rbfA"/>
    <property type="match status" value="1"/>
</dbReference>
<dbReference type="Gene3D" id="3.30.300.20">
    <property type="match status" value="1"/>
</dbReference>
<dbReference type="Pfam" id="PF02033">
    <property type="entry name" value="RBFA"/>
    <property type="match status" value="1"/>
</dbReference>
<dbReference type="EMBL" id="JARXHW010000011">
    <property type="protein sequence ID" value="MDQ8207207.1"/>
    <property type="molecule type" value="Genomic_DNA"/>
</dbReference>
<keyword evidence="4" id="KW-1185">Reference proteome</keyword>
<comment type="similarity">
    <text evidence="2">Belongs to the RbfA family.</text>
</comment>
<dbReference type="HAMAP" id="MF_00003">
    <property type="entry name" value="RbfA"/>
    <property type="match status" value="1"/>
</dbReference>
<dbReference type="SUPFAM" id="SSF89919">
    <property type="entry name" value="Ribosome-binding factor A, RbfA"/>
    <property type="match status" value="1"/>
</dbReference>
<evidence type="ECO:0000256" key="1">
    <source>
        <dbReference type="ARBA" id="ARBA00022517"/>
    </source>
</evidence>
<name>A0ABU1ASS0_9BACT</name>
<keyword evidence="2" id="KW-0963">Cytoplasm</keyword>
<comment type="caution">
    <text evidence="3">The sequence shown here is derived from an EMBL/GenBank/DDBJ whole genome shotgun (WGS) entry which is preliminary data.</text>
</comment>
<evidence type="ECO:0000256" key="2">
    <source>
        <dbReference type="HAMAP-Rule" id="MF_00003"/>
    </source>
</evidence>
<dbReference type="PANTHER" id="PTHR33515">
    <property type="entry name" value="RIBOSOME-BINDING FACTOR A, CHLOROPLASTIC-RELATED"/>
    <property type="match status" value="1"/>
</dbReference>
<comment type="subunit">
    <text evidence="2">Monomer. Binds 30S ribosomal subunits, but not 50S ribosomal subunits or 70S ribosomes.</text>
</comment>
<reference evidence="3 4" key="1">
    <citation type="submission" date="2023-04" db="EMBL/GenBank/DDBJ databases">
        <title>A novel bacteria isolated from coastal sediment.</title>
        <authorList>
            <person name="Liu X.-J."/>
            <person name="Du Z.-J."/>
        </authorList>
    </citation>
    <scope>NUCLEOTIDE SEQUENCE [LARGE SCALE GENOMIC DNA]</scope>
    <source>
        <strain evidence="3 4">SDUM461003</strain>
    </source>
</reference>
<gene>
    <name evidence="2 3" type="primary">rbfA</name>
    <name evidence="3" type="ORF">QEH52_06790</name>
</gene>
<evidence type="ECO:0000313" key="4">
    <source>
        <dbReference type="Proteomes" id="UP001225316"/>
    </source>
</evidence>
<dbReference type="InterPro" id="IPR023799">
    <property type="entry name" value="RbfA_dom_sf"/>
</dbReference>
<dbReference type="PROSITE" id="PS01319">
    <property type="entry name" value="RBFA"/>
    <property type="match status" value="1"/>
</dbReference>
<dbReference type="InterPro" id="IPR000238">
    <property type="entry name" value="RbfA"/>
</dbReference>
<accession>A0ABU1ASS0</accession>
<protein>
    <recommendedName>
        <fullName evidence="2">Ribosome-binding factor A</fullName>
    </recommendedName>
</protein>
<dbReference type="Proteomes" id="UP001225316">
    <property type="component" value="Unassembled WGS sequence"/>
</dbReference>
<dbReference type="RefSeq" id="WP_308949343.1">
    <property type="nucleotide sequence ID" value="NZ_JARXHW010000011.1"/>
</dbReference>
<proteinExistence type="inferred from homology"/>
<dbReference type="InterPro" id="IPR015946">
    <property type="entry name" value="KH_dom-like_a/b"/>
</dbReference>
<sequence length="117" mass="13744">MSQRITRINALLRREVSEQMRRYYRADTAAITISDVDCSADLRNARIYYSVLGEEEDIAASQKLFRRIGKDIRQRVSREITLKYFPTFYFIYDPSLERGAEINDILDQLDQEQNAGQ</sequence>
<comment type="function">
    <text evidence="2">One of several proteins that assist in the late maturation steps of the functional core of the 30S ribosomal subunit. Associates with free 30S ribosomal subunits (but not with 30S subunits that are part of 70S ribosomes or polysomes). Required for efficient processing of 16S rRNA. May interact with the 5'-terminal helix region of 16S rRNA.</text>
</comment>
<organism evidence="3 4">
    <name type="scientific">Thalassobacterium maritimum</name>
    <dbReference type="NCBI Taxonomy" id="3041265"/>
    <lineage>
        <taxon>Bacteria</taxon>
        <taxon>Pseudomonadati</taxon>
        <taxon>Verrucomicrobiota</taxon>
        <taxon>Opitutia</taxon>
        <taxon>Puniceicoccales</taxon>
        <taxon>Coraliomargaritaceae</taxon>
        <taxon>Thalassobacterium</taxon>
    </lineage>
</organism>
<evidence type="ECO:0000313" key="3">
    <source>
        <dbReference type="EMBL" id="MDQ8207207.1"/>
    </source>
</evidence>
<dbReference type="PANTHER" id="PTHR33515:SF1">
    <property type="entry name" value="RIBOSOME-BINDING FACTOR A, CHLOROPLASTIC-RELATED"/>
    <property type="match status" value="1"/>
</dbReference>
<comment type="subcellular location">
    <subcellularLocation>
        <location evidence="2">Cytoplasm</location>
    </subcellularLocation>
</comment>
<dbReference type="InterPro" id="IPR020053">
    <property type="entry name" value="Ribosome-bd_factorA_CS"/>
</dbReference>
<keyword evidence="1 2" id="KW-0690">Ribosome biogenesis</keyword>